<dbReference type="InterPro" id="IPR023293">
    <property type="entry name" value="dGTP_triP_hydro_central_sf"/>
</dbReference>
<feature type="domain" description="HD/PDEase" evidence="2">
    <location>
        <begin position="64"/>
        <end position="267"/>
    </location>
</feature>
<reference evidence="3 4" key="1">
    <citation type="submission" date="2022-03" db="EMBL/GenBank/DDBJ databases">
        <title>Ignatzschineria rhizosphaerae HR5S32.</title>
        <authorList>
            <person name="Sun J.Q."/>
            <person name="Feng J.Y."/>
        </authorList>
    </citation>
    <scope>NUCLEOTIDE SEQUENCE [LARGE SCALE GENOMIC DNA]</scope>
    <source>
        <strain evidence="3 4">HR5S32</strain>
    </source>
</reference>
<dbReference type="InterPro" id="IPR050135">
    <property type="entry name" value="dGTPase-like"/>
</dbReference>
<protein>
    <submittedName>
        <fullName evidence="3">Deoxyguanosinetriphosphate triphosphohydrolase</fullName>
    </submittedName>
</protein>
<dbReference type="Gene3D" id="1.10.3210.10">
    <property type="entry name" value="Hypothetical protein af1432"/>
    <property type="match status" value="1"/>
</dbReference>
<dbReference type="Proteomes" id="UP000829542">
    <property type="component" value="Chromosome"/>
</dbReference>
<keyword evidence="1" id="KW-0378">Hydrolase</keyword>
<evidence type="ECO:0000256" key="1">
    <source>
        <dbReference type="ARBA" id="ARBA00022801"/>
    </source>
</evidence>
<dbReference type="PANTHER" id="PTHR11373:SF32">
    <property type="entry name" value="DEOXYGUANOSINETRIPHOSPHATE TRIPHOSPHOHYDROLASE"/>
    <property type="match status" value="1"/>
</dbReference>
<dbReference type="NCBIfam" id="NF002205">
    <property type="entry name" value="PRK01096.1"/>
    <property type="match status" value="1"/>
</dbReference>
<dbReference type="PANTHER" id="PTHR11373">
    <property type="entry name" value="DEOXYNUCLEOSIDE TRIPHOSPHATE TRIPHOSPHOHYDROLASE"/>
    <property type="match status" value="1"/>
</dbReference>
<proteinExistence type="predicted"/>
<accession>A0ABY3X1V7</accession>
<dbReference type="InterPro" id="IPR006674">
    <property type="entry name" value="HD_domain"/>
</dbReference>
<dbReference type="SMART" id="SM00471">
    <property type="entry name" value="HDc"/>
    <property type="match status" value="1"/>
</dbReference>
<dbReference type="NCBIfam" id="TIGR01353">
    <property type="entry name" value="dGTP_triPase"/>
    <property type="match status" value="1"/>
</dbReference>
<dbReference type="InterPro" id="IPR026875">
    <property type="entry name" value="PHydrolase_assoc_dom"/>
</dbReference>
<dbReference type="Pfam" id="PF13286">
    <property type="entry name" value="HD_assoc"/>
    <property type="match status" value="1"/>
</dbReference>
<name>A0ABY3X1V7_9GAMM</name>
<evidence type="ECO:0000259" key="2">
    <source>
        <dbReference type="SMART" id="SM00471"/>
    </source>
</evidence>
<dbReference type="InterPro" id="IPR006261">
    <property type="entry name" value="dGTPase"/>
</dbReference>
<dbReference type="InterPro" id="IPR027432">
    <property type="entry name" value="dGTP_triphosphohydrolase_C"/>
</dbReference>
<keyword evidence="4" id="KW-1185">Reference proteome</keyword>
<dbReference type="RefSeq" id="WP_242151292.1">
    <property type="nucleotide sequence ID" value="NZ_CP093379.1"/>
</dbReference>
<organism evidence="3 4">
    <name type="scientific">Ignatzschineria rhizosphaerae</name>
    <dbReference type="NCBI Taxonomy" id="2923279"/>
    <lineage>
        <taxon>Bacteria</taxon>
        <taxon>Pseudomonadati</taxon>
        <taxon>Pseudomonadota</taxon>
        <taxon>Gammaproteobacteria</taxon>
        <taxon>Cardiobacteriales</taxon>
        <taxon>Ignatzschineriaceae</taxon>
        <taxon>Ignatzschineria</taxon>
    </lineage>
</organism>
<dbReference type="InterPro" id="IPR003607">
    <property type="entry name" value="HD/PDEase_dom"/>
</dbReference>
<evidence type="ECO:0000313" key="3">
    <source>
        <dbReference type="EMBL" id="UNM96868.1"/>
    </source>
</evidence>
<dbReference type="Gene3D" id="1.10.3410.10">
    <property type="entry name" value="putative deoxyguanosinetriphosphate triphosphohydrolase like domain"/>
    <property type="match status" value="1"/>
</dbReference>
<dbReference type="SUPFAM" id="SSF109604">
    <property type="entry name" value="HD-domain/PDEase-like"/>
    <property type="match status" value="1"/>
</dbReference>
<dbReference type="Pfam" id="PF01966">
    <property type="entry name" value="HD"/>
    <property type="match status" value="1"/>
</dbReference>
<evidence type="ECO:0000313" key="4">
    <source>
        <dbReference type="Proteomes" id="UP000829542"/>
    </source>
</evidence>
<dbReference type="Gene3D" id="1.10.3550.10">
    <property type="entry name" value="eoxyguanosinetriphosphate triphosphohydrolase domain-like"/>
    <property type="match status" value="1"/>
</dbReference>
<dbReference type="EMBL" id="CP093379">
    <property type="protein sequence ID" value="UNM96868.1"/>
    <property type="molecule type" value="Genomic_DNA"/>
</dbReference>
<gene>
    <name evidence="3" type="ORF">MMG00_03155</name>
</gene>
<sequence>MNDLYLKQRWQELLPQARLGVNSSFDVQSYRTDFQKDFDRLIFSAAFRRLQDKTQVFPLAQTDYVRTRLTHSLEVSSVCRSFGSMLGEYLVENGRLENITPADLGAILAAGALAHDIGNPPFGHAGEEAISRFFKRNPVGQEVVAKMSDAEKADFLAFEGNAQAFRVLTRLQNSDNRGGLQLSLPVLASIIKYPCASSQKPDEHNIAFKKFNYFQSEKALFAEVVQKCHLVKHKTIEGAWYRHPLTYLLEAADDICYHLVDLEDAYRLSLISSEEIIHYLEAVISVTAQLPTNKLAKIGRTKDKVEYLRAFAIGLLIEQAMQVFKDHEEAIVSGKFTTGLLDHIPATEVLSKIKAYSQEHVYHSDTVLEVGIAGFKVLDTLLEAFVGAVEQGDQGGARTKMLLKFLPDQFFTEDRRVSDDPYTRVQQVTDFVSGMTDRYAVKVFKMITGVDLPV</sequence>